<keyword evidence="3" id="KW-1185">Reference proteome</keyword>
<feature type="region of interest" description="Disordered" evidence="1">
    <location>
        <begin position="34"/>
        <end position="55"/>
    </location>
</feature>
<evidence type="ECO:0000313" key="3">
    <source>
        <dbReference type="Proteomes" id="UP000032024"/>
    </source>
</evidence>
<protein>
    <submittedName>
        <fullName evidence="2">Uncharacterized protein</fullName>
    </submittedName>
</protein>
<sequence length="55" mass="5962">MLQHEDKQENSGLSPCCFSLNAALYFCYATNFTAGIPGSLNPRTLPSGRTAKHDS</sequence>
<organism evidence="2 3">
    <name type="scientific">Heyndrickxia coagulans</name>
    <name type="common">Weizmannia coagulans</name>
    <dbReference type="NCBI Taxonomy" id="1398"/>
    <lineage>
        <taxon>Bacteria</taxon>
        <taxon>Bacillati</taxon>
        <taxon>Bacillota</taxon>
        <taxon>Bacilli</taxon>
        <taxon>Bacillales</taxon>
        <taxon>Bacillaceae</taxon>
        <taxon>Heyndrickxia</taxon>
    </lineage>
</organism>
<reference evidence="3" key="1">
    <citation type="submission" date="2015-01" db="EMBL/GenBank/DDBJ databases">
        <title>Comparative genome analysis of Bacillus coagulans HM-08, Clostridium butyricum HM-68, Bacillus subtilis HM-66 and Bacillus paralicheniformis BL-09.</title>
        <authorList>
            <person name="Zhang H."/>
        </authorList>
    </citation>
    <scope>NUCLEOTIDE SEQUENCE [LARGE SCALE GENOMIC DNA]</scope>
    <source>
        <strain evidence="3">HM-08</strain>
    </source>
</reference>
<proteinExistence type="predicted"/>
<dbReference type="EMBL" id="CP010525">
    <property type="protein sequence ID" value="AJO21642.1"/>
    <property type="molecule type" value="Genomic_DNA"/>
</dbReference>
<dbReference type="Proteomes" id="UP000032024">
    <property type="component" value="Chromosome"/>
</dbReference>
<dbReference type="AlphaFoldDB" id="A0AAN0T2Q6"/>
<evidence type="ECO:0000256" key="1">
    <source>
        <dbReference type="SAM" id="MobiDB-lite"/>
    </source>
</evidence>
<name>A0AAN0T2Q6_HEYCO</name>
<gene>
    <name evidence="2" type="ORF">SB48_HM08orf01300</name>
</gene>
<evidence type="ECO:0000313" key="2">
    <source>
        <dbReference type="EMBL" id="AJO21642.1"/>
    </source>
</evidence>
<accession>A0AAN0T2Q6</accession>